<evidence type="ECO:0000259" key="18">
    <source>
        <dbReference type="Pfam" id="PF00520"/>
    </source>
</evidence>
<evidence type="ECO:0000256" key="6">
    <source>
        <dbReference type="ARBA" id="ARBA00022692"/>
    </source>
</evidence>
<comment type="catalytic activity">
    <reaction evidence="1">
        <text>a uridine in mRNA = a pseudouridine in mRNA</text>
        <dbReference type="Rhea" id="RHEA:56644"/>
        <dbReference type="Rhea" id="RHEA-COMP:14658"/>
        <dbReference type="Rhea" id="RHEA-COMP:14659"/>
        <dbReference type="ChEBI" id="CHEBI:65314"/>
        <dbReference type="ChEBI" id="CHEBI:65315"/>
    </reaction>
</comment>
<evidence type="ECO:0000313" key="21">
    <source>
        <dbReference type="Proteomes" id="UP000736787"/>
    </source>
</evidence>
<dbReference type="GO" id="GO:0009982">
    <property type="term" value="F:pseudouridine synthase activity"/>
    <property type="evidence" value="ECO:0007669"/>
    <property type="project" value="InterPro"/>
</dbReference>
<keyword evidence="9 17" id="KW-0472">Membrane</keyword>
<dbReference type="InterPro" id="IPR020095">
    <property type="entry name" value="PsdUridine_synth_TruA_C"/>
</dbReference>
<comment type="subcellular location">
    <subcellularLocation>
        <location evidence="3">Membrane</location>
        <topology evidence="3">Multi-pass membrane protein</topology>
    </subcellularLocation>
    <subcellularLocation>
        <location evidence="2">Nucleus</location>
    </subcellularLocation>
</comment>
<dbReference type="PANTHER" id="PTHR11142:SF4">
    <property type="entry name" value="PSEUDOURIDYLATE SYNTHASE 1 HOMOLOG"/>
    <property type="match status" value="1"/>
</dbReference>
<evidence type="ECO:0000256" key="9">
    <source>
        <dbReference type="ARBA" id="ARBA00023136"/>
    </source>
</evidence>
<feature type="domain" description="Ion transport" evidence="18">
    <location>
        <begin position="591"/>
        <end position="826"/>
    </location>
</feature>
<evidence type="ECO:0000256" key="11">
    <source>
        <dbReference type="ARBA" id="ARBA00023242"/>
    </source>
</evidence>
<feature type="transmembrane region" description="Helical" evidence="17">
    <location>
        <begin position="690"/>
        <end position="711"/>
    </location>
</feature>
<dbReference type="Proteomes" id="UP000736787">
    <property type="component" value="Unassembled WGS sequence"/>
</dbReference>
<dbReference type="PANTHER" id="PTHR11142">
    <property type="entry name" value="PSEUDOURIDYLATE SYNTHASE"/>
    <property type="match status" value="1"/>
</dbReference>
<feature type="compositionally biased region" description="Basic residues" evidence="16">
    <location>
        <begin position="1"/>
        <end position="18"/>
    </location>
</feature>
<accession>A0A8T1DU50</accession>
<dbReference type="InterPro" id="IPR005821">
    <property type="entry name" value="Ion_trans_dom"/>
</dbReference>
<dbReference type="GO" id="GO:0006397">
    <property type="term" value="P:mRNA processing"/>
    <property type="evidence" value="ECO:0007669"/>
    <property type="project" value="UniProtKB-KW"/>
</dbReference>
<reference evidence="20" key="1">
    <citation type="submission" date="2018-10" db="EMBL/GenBank/DDBJ databases">
        <title>Effector identification in a new, highly contiguous assembly of the strawberry crown rot pathogen Phytophthora cactorum.</title>
        <authorList>
            <person name="Armitage A.D."/>
            <person name="Nellist C.F."/>
            <person name="Bates H."/>
            <person name="Vickerstaff R.J."/>
            <person name="Harrison R.J."/>
        </authorList>
    </citation>
    <scope>NUCLEOTIDE SEQUENCE</scope>
    <source>
        <strain evidence="20">4040</strain>
    </source>
</reference>
<keyword evidence="15" id="KW-0175">Coiled coil</keyword>
<feature type="domain" description="Pseudouridine synthase I TruA alpha/beta" evidence="19">
    <location>
        <begin position="241"/>
        <end position="345"/>
    </location>
</feature>
<evidence type="ECO:0000256" key="4">
    <source>
        <dbReference type="ARBA" id="ARBA00009375"/>
    </source>
</evidence>
<dbReference type="Gene3D" id="3.30.70.580">
    <property type="entry name" value="Pseudouridine synthase I, catalytic domain, N-terminal subdomain"/>
    <property type="match status" value="1"/>
</dbReference>
<evidence type="ECO:0000256" key="12">
    <source>
        <dbReference type="ARBA" id="ARBA00036943"/>
    </source>
</evidence>
<feature type="compositionally biased region" description="Polar residues" evidence="16">
    <location>
        <begin position="530"/>
        <end position="541"/>
    </location>
</feature>
<feature type="coiled-coil region" evidence="15">
    <location>
        <begin position="1024"/>
        <end position="1055"/>
    </location>
</feature>
<evidence type="ECO:0000256" key="3">
    <source>
        <dbReference type="ARBA" id="ARBA00004141"/>
    </source>
</evidence>
<dbReference type="PROSITE" id="PS00018">
    <property type="entry name" value="EF_HAND_1"/>
    <property type="match status" value="1"/>
</dbReference>
<feature type="region of interest" description="Disordered" evidence="16">
    <location>
        <begin position="967"/>
        <end position="1007"/>
    </location>
</feature>
<dbReference type="VEuPathDB" id="FungiDB:PC110_g9553"/>
<sequence>MAGKRKKTHWAVRRKNKQARREGSDEQQQDKETQPDRRADRSDAVHPGSYAAQRQRSETPAADAPSLPTKRRYGLWVAFCGKNYSGMQMNEGVKTIEAELERALFEAGGIAESNYGYLQKIGWSRAARTDKGVHAAGQLLTAKLHVGDDIAAFIAKVNAALPEDIRVMHMVTVTKNFNAKMSCDQRTYEYLAPTFIFGKRARPSTSSKNEEKQAEDNTTLEAHKAFRLSDETLEQLNATLKQYVGTHNFHNFTSKMEPTNPQANRFIISFEAERPFVQNDMEWVRLCVVGQSFLLHHIRKMIGTAVEIVSGVTDPSTIERAMELTKMDLPKAPSVGLYLAQAHFEVYNMKMEDSIQTSHPPLDLKEPSVAAAVELFKRDFIFDHIMKHEERTRTYAKWLRTMEVLPFDYVAKPYLEWKKEKEEEALRTNRAGRRESAKAARAEIAVQVPDISACSSARLLTEFNCCVCCALDLVIEREAKRRSALHSSRLFNVQAHFPSFSRPKANKAQRSQRSRRSSLSVAPTPEEDTIVTSARGSSSHTPVPDLVKDASTRQSSKVASELQAEDADEPVGCMQKIWVFFEDPQSSTPAYYFSLGIYGFIIISTFVFVAQTEAVFDPKVAFLQDFSNWVDFAAVFPFYMESLLAVDNAGSFGAIRIVRLTRVARVLKMSRYSSAIQVFTQAISISIKPLTMLIFLMSIAMIIFSSAIYFAEYTNDGCRADGWLGNCTVDSSGYVNTTEVAYSVSVAAAVASVSAKDACVCVDPNPYQGIATSFWWCIVTMSTVGYGDMTPVTWFGKVVGCCTVLTGMLVLALPITVIGTNFQKVMKSVMHETMKSNVDYLKGKRMLCRNEIEAILERFHAVTEGIHLDIDDVINVYDTDNSGMLEDDELAKFRNDLEVLQNRAFMNQLVVPTVGLHRSPSISTRRRGSATSTELLLQSKVIRTNSMGHHRLSLSAVQGPFATAVSSVAPDTRSNDPIAVFESPPQNGPSADTLNSQQNLSASNSTSHLIMPDNELLLRLLDMQESFQERLIETEQRLEAKMNNLTKILMRLEGMMELDD</sequence>
<feature type="binding site" evidence="14">
    <location>
        <position position="188"/>
    </location>
    <ligand>
        <name>substrate</name>
    </ligand>
</feature>
<keyword evidence="6 17" id="KW-0812">Transmembrane</keyword>
<dbReference type="InterPro" id="IPR001406">
    <property type="entry name" value="PsdUridine_synth_TruA"/>
</dbReference>
<feature type="compositionally biased region" description="Basic residues" evidence="16">
    <location>
        <begin position="504"/>
        <end position="516"/>
    </location>
</feature>
<dbReference type="InterPro" id="IPR020094">
    <property type="entry name" value="TruA/RsuA/RluB/E/F_N"/>
</dbReference>
<name>A0A8T1DU50_9STRA</name>
<gene>
    <name evidence="20" type="ORF">PC117_g8780</name>
</gene>
<feature type="region of interest" description="Disordered" evidence="16">
    <location>
        <begin position="502"/>
        <end position="552"/>
    </location>
</feature>
<comment type="catalytic activity">
    <reaction evidence="12">
        <text>a uridine in tRNA = a pseudouridine in tRNA</text>
        <dbReference type="Rhea" id="RHEA:54572"/>
        <dbReference type="Rhea" id="RHEA-COMP:13339"/>
        <dbReference type="Rhea" id="RHEA-COMP:13934"/>
        <dbReference type="ChEBI" id="CHEBI:65314"/>
        <dbReference type="ChEBI" id="CHEBI:65315"/>
    </reaction>
</comment>
<dbReference type="GO" id="GO:0003723">
    <property type="term" value="F:RNA binding"/>
    <property type="evidence" value="ECO:0007669"/>
    <property type="project" value="InterPro"/>
</dbReference>
<evidence type="ECO:0000256" key="2">
    <source>
        <dbReference type="ARBA" id="ARBA00004123"/>
    </source>
</evidence>
<dbReference type="EMBL" id="RCMK01000194">
    <property type="protein sequence ID" value="KAG2945035.1"/>
    <property type="molecule type" value="Genomic_DNA"/>
</dbReference>
<dbReference type="GO" id="GO:0031119">
    <property type="term" value="P:tRNA pseudouridine synthesis"/>
    <property type="evidence" value="ECO:0007669"/>
    <property type="project" value="InterPro"/>
</dbReference>
<dbReference type="CDD" id="cd02568">
    <property type="entry name" value="PseudoU_synth_PUS1_PUS2"/>
    <property type="match status" value="1"/>
</dbReference>
<evidence type="ECO:0000256" key="1">
    <source>
        <dbReference type="ARBA" id="ARBA00001166"/>
    </source>
</evidence>
<dbReference type="VEuPathDB" id="FungiDB:PC110_g9554"/>
<dbReference type="GO" id="GO:1990481">
    <property type="term" value="P:mRNA pseudouridine synthesis"/>
    <property type="evidence" value="ECO:0007669"/>
    <property type="project" value="TreeGrafter"/>
</dbReference>
<dbReference type="NCBIfam" id="TIGR00071">
    <property type="entry name" value="hisT_truA"/>
    <property type="match status" value="1"/>
</dbReference>
<evidence type="ECO:0000256" key="16">
    <source>
        <dbReference type="SAM" id="MobiDB-lite"/>
    </source>
</evidence>
<evidence type="ECO:0000256" key="10">
    <source>
        <dbReference type="ARBA" id="ARBA00023235"/>
    </source>
</evidence>
<dbReference type="Pfam" id="PF01416">
    <property type="entry name" value="PseudoU_synth_1"/>
    <property type="match status" value="1"/>
</dbReference>
<dbReference type="Pfam" id="PF00520">
    <property type="entry name" value="Ion_trans"/>
    <property type="match status" value="1"/>
</dbReference>
<keyword evidence="11" id="KW-0539">Nucleus</keyword>
<dbReference type="FunFam" id="3.30.70.580:FF:000002">
    <property type="entry name" value="tRNA pseudouridine synthase"/>
    <property type="match status" value="1"/>
</dbReference>
<dbReference type="AlphaFoldDB" id="A0A8T1DU50"/>
<dbReference type="InterPro" id="IPR041708">
    <property type="entry name" value="PUS1/PUS2-like"/>
</dbReference>
<keyword evidence="8 17" id="KW-1133">Transmembrane helix</keyword>
<dbReference type="HAMAP" id="MF_00171">
    <property type="entry name" value="TruA"/>
    <property type="match status" value="1"/>
</dbReference>
<evidence type="ECO:0000256" key="5">
    <source>
        <dbReference type="ARBA" id="ARBA00022664"/>
    </source>
</evidence>
<keyword evidence="7" id="KW-0819">tRNA processing</keyword>
<feature type="compositionally biased region" description="Basic and acidic residues" evidence="16">
    <location>
        <begin position="19"/>
        <end position="44"/>
    </location>
</feature>
<comment type="caution">
    <text evidence="20">The sequence shown here is derived from an EMBL/GenBank/DDBJ whole genome shotgun (WGS) entry which is preliminary data.</text>
</comment>
<dbReference type="Gene3D" id="1.20.120.350">
    <property type="entry name" value="Voltage-gated potassium channels. Chain C"/>
    <property type="match status" value="1"/>
</dbReference>
<dbReference type="InterPro" id="IPR027359">
    <property type="entry name" value="Volt_channel_dom_sf"/>
</dbReference>
<feature type="region of interest" description="Disordered" evidence="16">
    <location>
        <begin position="1"/>
        <end position="66"/>
    </location>
</feature>
<dbReference type="PRINTS" id="PR00169">
    <property type="entry name" value="KCHANNEL"/>
</dbReference>
<dbReference type="InterPro" id="IPR018247">
    <property type="entry name" value="EF_Hand_1_Ca_BS"/>
</dbReference>
<dbReference type="InterPro" id="IPR020097">
    <property type="entry name" value="PsdUridine_synth_TruA_a/b_dom"/>
</dbReference>
<feature type="active site" description="Nucleophile" evidence="13">
    <location>
        <position position="130"/>
    </location>
</feature>
<evidence type="ECO:0000256" key="14">
    <source>
        <dbReference type="PIRSR" id="PIRSR641708-2"/>
    </source>
</evidence>
<evidence type="ECO:0000256" key="13">
    <source>
        <dbReference type="PIRSR" id="PIRSR641708-1"/>
    </source>
</evidence>
<protein>
    <submittedName>
        <fullName evidence="20">Uncharacterized protein</fullName>
    </submittedName>
</protein>
<keyword evidence="10" id="KW-0413">Isomerase</keyword>
<dbReference type="Gene3D" id="3.30.70.660">
    <property type="entry name" value="Pseudouridine synthase I, catalytic domain, C-terminal subdomain"/>
    <property type="match status" value="1"/>
</dbReference>
<evidence type="ECO:0000313" key="20">
    <source>
        <dbReference type="EMBL" id="KAG2945035.1"/>
    </source>
</evidence>
<feature type="transmembrane region" description="Helical" evidence="17">
    <location>
        <begin position="590"/>
        <end position="610"/>
    </location>
</feature>
<evidence type="ECO:0000256" key="15">
    <source>
        <dbReference type="SAM" id="Coils"/>
    </source>
</evidence>
<evidence type="ECO:0000256" key="8">
    <source>
        <dbReference type="ARBA" id="ARBA00022989"/>
    </source>
</evidence>
<dbReference type="Gene3D" id="1.10.287.70">
    <property type="match status" value="1"/>
</dbReference>
<dbReference type="GO" id="GO:0005216">
    <property type="term" value="F:monoatomic ion channel activity"/>
    <property type="evidence" value="ECO:0007669"/>
    <property type="project" value="InterPro"/>
</dbReference>
<comment type="similarity">
    <text evidence="4">Belongs to the tRNA pseudouridine synthase TruA family.</text>
</comment>
<evidence type="ECO:0000259" key="19">
    <source>
        <dbReference type="Pfam" id="PF01416"/>
    </source>
</evidence>
<dbReference type="SUPFAM" id="SSF55120">
    <property type="entry name" value="Pseudouridine synthase"/>
    <property type="match status" value="1"/>
</dbReference>
<evidence type="ECO:0000256" key="17">
    <source>
        <dbReference type="SAM" id="Phobius"/>
    </source>
</evidence>
<dbReference type="GO" id="GO:0016020">
    <property type="term" value="C:membrane"/>
    <property type="evidence" value="ECO:0007669"/>
    <property type="project" value="UniProtKB-SubCell"/>
</dbReference>
<evidence type="ECO:0000256" key="7">
    <source>
        <dbReference type="ARBA" id="ARBA00022694"/>
    </source>
</evidence>
<organism evidence="20 21">
    <name type="scientific">Phytophthora cactorum</name>
    <dbReference type="NCBI Taxonomy" id="29920"/>
    <lineage>
        <taxon>Eukaryota</taxon>
        <taxon>Sar</taxon>
        <taxon>Stramenopiles</taxon>
        <taxon>Oomycota</taxon>
        <taxon>Peronosporomycetes</taxon>
        <taxon>Peronosporales</taxon>
        <taxon>Peronosporaceae</taxon>
        <taxon>Phytophthora</taxon>
    </lineage>
</organism>
<keyword evidence="5" id="KW-0507">mRNA processing</keyword>
<proteinExistence type="inferred from homology"/>
<dbReference type="FunFam" id="3.30.70.660:FF:000002">
    <property type="entry name" value="tRNA pseudouridine synthase"/>
    <property type="match status" value="1"/>
</dbReference>
<dbReference type="InterPro" id="IPR020103">
    <property type="entry name" value="PsdUridine_synth_cat_dom_sf"/>
</dbReference>
<feature type="transmembrane region" description="Helical" evidence="17">
    <location>
        <begin position="794"/>
        <end position="818"/>
    </location>
</feature>
<dbReference type="SUPFAM" id="SSF81324">
    <property type="entry name" value="Voltage-gated potassium channels"/>
    <property type="match status" value="1"/>
</dbReference>
<feature type="compositionally biased region" description="Low complexity" evidence="16">
    <location>
        <begin position="993"/>
        <end position="1007"/>
    </location>
</feature>
<dbReference type="GO" id="GO:0005634">
    <property type="term" value="C:nucleus"/>
    <property type="evidence" value="ECO:0007669"/>
    <property type="project" value="UniProtKB-SubCell"/>
</dbReference>